<gene>
    <name evidence="1" type="ORF">B0H17DRAFT_639363</name>
</gene>
<dbReference type="AlphaFoldDB" id="A0AAD7BF50"/>
<reference evidence="1" key="1">
    <citation type="submission" date="2023-03" db="EMBL/GenBank/DDBJ databases">
        <title>Massive genome expansion in bonnet fungi (Mycena s.s.) driven by repeated elements and novel gene families across ecological guilds.</title>
        <authorList>
            <consortium name="Lawrence Berkeley National Laboratory"/>
            <person name="Harder C.B."/>
            <person name="Miyauchi S."/>
            <person name="Viragh M."/>
            <person name="Kuo A."/>
            <person name="Thoen E."/>
            <person name="Andreopoulos B."/>
            <person name="Lu D."/>
            <person name="Skrede I."/>
            <person name="Drula E."/>
            <person name="Henrissat B."/>
            <person name="Morin E."/>
            <person name="Kohler A."/>
            <person name="Barry K."/>
            <person name="LaButti K."/>
            <person name="Morin E."/>
            <person name="Salamov A."/>
            <person name="Lipzen A."/>
            <person name="Mereny Z."/>
            <person name="Hegedus B."/>
            <person name="Baldrian P."/>
            <person name="Stursova M."/>
            <person name="Weitz H."/>
            <person name="Taylor A."/>
            <person name="Grigoriev I.V."/>
            <person name="Nagy L.G."/>
            <person name="Martin F."/>
            <person name="Kauserud H."/>
        </authorList>
    </citation>
    <scope>NUCLEOTIDE SEQUENCE</scope>
    <source>
        <strain evidence="1">CBHHK067</strain>
    </source>
</reference>
<dbReference type="Proteomes" id="UP001221757">
    <property type="component" value="Unassembled WGS sequence"/>
</dbReference>
<accession>A0AAD7BF50</accession>
<comment type="caution">
    <text evidence="1">The sequence shown here is derived from an EMBL/GenBank/DDBJ whole genome shotgun (WGS) entry which is preliminary data.</text>
</comment>
<keyword evidence="2" id="KW-1185">Reference proteome</keyword>
<proteinExistence type="predicted"/>
<evidence type="ECO:0000313" key="1">
    <source>
        <dbReference type="EMBL" id="KAJ7619249.1"/>
    </source>
</evidence>
<sequence>MLLFVESMYHSAIISVVAWSLRDSNLSVLFLLLGYYAPAPVSRGRRSIIVRLYRSFDSRTSDLSRLHPRNRPNRLLALSEGTYAYSTHVTAASESCTVCRLVDLHSNTEEDNFAQLCTEVKSQISEFAVTQERKGNLSWLMVSHLVHRW</sequence>
<evidence type="ECO:0000313" key="2">
    <source>
        <dbReference type="Proteomes" id="UP001221757"/>
    </source>
</evidence>
<organism evidence="1 2">
    <name type="scientific">Mycena rosella</name>
    <name type="common">Pink bonnet</name>
    <name type="synonym">Agaricus rosellus</name>
    <dbReference type="NCBI Taxonomy" id="1033263"/>
    <lineage>
        <taxon>Eukaryota</taxon>
        <taxon>Fungi</taxon>
        <taxon>Dikarya</taxon>
        <taxon>Basidiomycota</taxon>
        <taxon>Agaricomycotina</taxon>
        <taxon>Agaricomycetes</taxon>
        <taxon>Agaricomycetidae</taxon>
        <taxon>Agaricales</taxon>
        <taxon>Marasmiineae</taxon>
        <taxon>Mycenaceae</taxon>
        <taxon>Mycena</taxon>
    </lineage>
</organism>
<name>A0AAD7BF50_MYCRO</name>
<protein>
    <submittedName>
        <fullName evidence="1">Uncharacterized protein</fullName>
    </submittedName>
</protein>
<dbReference type="EMBL" id="JARKIE010000720">
    <property type="protein sequence ID" value="KAJ7619249.1"/>
    <property type="molecule type" value="Genomic_DNA"/>
</dbReference>